<accession>A0A168MHC4</accession>
<protein>
    <submittedName>
        <fullName evidence="2">Uncharacterized protein</fullName>
    </submittedName>
</protein>
<feature type="region of interest" description="Disordered" evidence="1">
    <location>
        <begin position="135"/>
        <end position="178"/>
    </location>
</feature>
<feature type="non-terminal residue" evidence="2">
    <location>
        <position position="1"/>
    </location>
</feature>
<dbReference type="EMBL" id="LT552133">
    <property type="protein sequence ID" value="SAL98516.1"/>
    <property type="molecule type" value="Genomic_DNA"/>
</dbReference>
<organism evidence="2">
    <name type="scientific">Absidia glauca</name>
    <name type="common">Pin mould</name>
    <dbReference type="NCBI Taxonomy" id="4829"/>
    <lineage>
        <taxon>Eukaryota</taxon>
        <taxon>Fungi</taxon>
        <taxon>Fungi incertae sedis</taxon>
        <taxon>Mucoromycota</taxon>
        <taxon>Mucoromycotina</taxon>
        <taxon>Mucoromycetes</taxon>
        <taxon>Mucorales</taxon>
        <taxon>Cunninghamellaceae</taxon>
        <taxon>Absidia</taxon>
    </lineage>
</organism>
<dbReference type="InParanoid" id="A0A168MHC4"/>
<evidence type="ECO:0000256" key="1">
    <source>
        <dbReference type="SAM" id="MobiDB-lite"/>
    </source>
</evidence>
<evidence type="ECO:0000313" key="2">
    <source>
        <dbReference type="EMBL" id="SAL98516.1"/>
    </source>
</evidence>
<dbReference type="AlphaFoldDB" id="A0A168MHC4"/>
<name>A0A168MHC4_ABSGL</name>
<evidence type="ECO:0000313" key="3">
    <source>
        <dbReference type="Proteomes" id="UP000078561"/>
    </source>
</evidence>
<reference evidence="2" key="1">
    <citation type="submission" date="2016-04" db="EMBL/GenBank/DDBJ databases">
        <authorList>
            <person name="Evans L.H."/>
            <person name="Alamgir A."/>
            <person name="Owens N."/>
            <person name="Weber N.D."/>
            <person name="Virtaneva K."/>
            <person name="Barbian K."/>
            <person name="Babar A."/>
            <person name="Rosenke K."/>
        </authorList>
    </citation>
    <scope>NUCLEOTIDE SEQUENCE [LARGE SCALE GENOMIC DNA]</scope>
    <source>
        <strain evidence="2">CBS 101.48</strain>
    </source>
</reference>
<keyword evidence="3" id="KW-1185">Reference proteome</keyword>
<gene>
    <name evidence="2" type="primary">ABSGL_04057.1 scaffold 4823</name>
</gene>
<proteinExistence type="predicted"/>
<feature type="non-terminal residue" evidence="2">
    <location>
        <position position="178"/>
    </location>
</feature>
<feature type="region of interest" description="Disordered" evidence="1">
    <location>
        <begin position="1"/>
        <end position="58"/>
    </location>
</feature>
<feature type="compositionally biased region" description="Pro residues" evidence="1">
    <location>
        <begin position="151"/>
        <end position="178"/>
    </location>
</feature>
<sequence length="178" mass="19037">IIGKIDPPVELEQQPVPRDLEKPSAPEVIKGGTGEGGSSLQFDEKLGQNGGRRFPVPRKAGSLNEMVLAAKRLPIGPYQRVGIHHGWQKCPYQQGQGPVACPANHFQQVGQHSNPNGIVRQSNISSINDWTPLSPPLPLGKICSKRHPLHPRSPPPPPPPPPPPSPSPSRSPSPSPAV</sequence>
<dbReference type="Proteomes" id="UP000078561">
    <property type="component" value="Unassembled WGS sequence"/>
</dbReference>